<dbReference type="InterPro" id="IPR056823">
    <property type="entry name" value="TEN-like_YD-shell"/>
</dbReference>
<dbReference type="InterPro" id="IPR045351">
    <property type="entry name" value="DUF6531"/>
</dbReference>
<gene>
    <name evidence="4" type="ORF">ISP18_14180</name>
</gene>
<feature type="domain" description="DUF6531" evidence="2">
    <location>
        <begin position="110"/>
        <end position="166"/>
    </location>
</feature>
<dbReference type="Proteomes" id="UP001620409">
    <property type="component" value="Unassembled WGS sequence"/>
</dbReference>
<reference evidence="4 5" key="1">
    <citation type="submission" date="2020-10" db="EMBL/GenBank/DDBJ databases">
        <title>Phylogeny of dyella-like bacteria.</title>
        <authorList>
            <person name="Fu J."/>
        </authorList>
    </citation>
    <scope>NUCLEOTIDE SEQUENCE [LARGE SCALE GENOMIC DNA]</scope>
    <source>
        <strain evidence="4 5">DHG40</strain>
    </source>
</reference>
<dbReference type="EMBL" id="JADIKI010000023">
    <property type="protein sequence ID" value="MFK2855745.1"/>
    <property type="molecule type" value="Genomic_DNA"/>
</dbReference>
<dbReference type="PANTHER" id="PTHR32305">
    <property type="match status" value="1"/>
</dbReference>
<keyword evidence="1" id="KW-0677">Repeat</keyword>
<dbReference type="Pfam" id="PF05593">
    <property type="entry name" value="RHS_repeat"/>
    <property type="match status" value="3"/>
</dbReference>
<evidence type="ECO:0000259" key="3">
    <source>
        <dbReference type="Pfam" id="PF25023"/>
    </source>
</evidence>
<dbReference type="Pfam" id="PF25023">
    <property type="entry name" value="TEN_YD-shell"/>
    <property type="match status" value="1"/>
</dbReference>
<sequence length="803" mass="85619">MADDFGYPTIGEGFYSQADAHGACVAFAAYWTNFWNGNQGYFECRAVNATTYSTWQIAPPGQTGWSGNGQMSWAFPLCCGFNQVFTWLSTPQSGFVPPKNLGKPDCSCADPIDVSTGNRFEEVTDAVMDGDVIFKRYYNSLSAQTRGWHLGSKWTYSYSRYLDLTQASLPSYILSGGGGQSSQSLLLVNVIRDDGRQFVFTSSYNNGGPQTWTSDTDVHDQLTELYDSSGDVSGWQYFDASNRVIERYSTQGSLLSVTDATGKVTTFSYTSVPGLATGTTDLVLASITSPAGRVLNLTYASSGSLASLGLPDGSTVAYQQDANLNLATVTYPDGKVFQYVYNETAYAGGNYPNLMTGIVDEAGVRFATFSYQGINQPYQTSNAGGVNTFVSSFPAGSPTTSTFTTPLNATHTFNWTTINSRSFVSSVASSCSGCTTATTSYAYDANGNQTQMTDPLGNVTNYTYATDGSGLETQRVEAVGTTAQRTIQTSWNEAIRQPLQSTVLNTSGNPVGSTQWVYNSAGQTLARCDIDPTNSAASGYSCSNTGAVPAGVRRSTNTYCTAIDTVRCPILGLMLTATGPRSDFTQTTAYSYYMAASAVNCGTPGAACYQPGDLHTITDAAGHVTTIASYDADGRVTRLIDANGINTDLTYTPRGWLASRTVGGAQTVIGYTPYGAVSSFTDSDGVTTIYGYDAAHRLVRITDAQGNYVQYALDAAGDKTAEQTYDASGMVHKSLSRTFNPLGQLATVVDGLNHTVFNASASGSYDVNGNLVQSTDGLGIQRQLGYDALNRLVQTLDNYNGTN</sequence>
<proteinExistence type="predicted"/>
<evidence type="ECO:0000256" key="1">
    <source>
        <dbReference type="ARBA" id="ARBA00022737"/>
    </source>
</evidence>
<feature type="domain" description="Teneurin-like YD-shell" evidence="3">
    <location>
        <begin position="190"/>
        <end position="334"/>
    </location>
</feature>
<accession>A0ABW8ILY6</accession>
<evidence type="ECO:0000259" key="2">
    <source>
        <dbReference type="Pfam" id="PF20148"/>
    </source>
</evidence>
<evidence type="ECO:0000313" key="4">
    <source>
        <dbReference type="EMBL" id="MFK2855745.1"/>
    </source>
</evidence>
<evidence type="ECO:0000313" key="5">
    <source>
        <dbReference type="Proteomes" id="UP001620409"/>
    </source>
</evidence>
<dbReference type="InterPro" id="IPR006530">
    <property type="entry name" value="YD"/>
</dbReference>
<dbReference type="Pfam" id="PF20148">
    <property type="entry name" value="DUF6531"/>
    <property type="match status" value="1"/>
</dbReference>
<dbReference type="InterPro" id="IPR031325">
    <property type="entry name" value="RHS_repeat"/>
</dbReference>
<dbReference type="RefSeq" id="WP_380013163.1">
    <property type="nucleotide sequence ID" value="NZ_JADIKI010000023.1"/>
</dbReference>
<comment type="caution">
    <text evidence="4">The sequence shown here is derived from an EMBL/GenBank/DDBJ whole genome shotgun (WGS) entry which is preliminary data.</text>
</comment>
<dbReference type="InterPro" id="IPR050708">
    <property type="entry name" value="T6SS_VgrG/RHS"/>
</dbReference>
<dbReference type="PANTHER" id="PTHR32305:SF15">
    <property type="entry name" value="PROTEIN RHSA-RELATED"/>
    <property type="match status" value="1"/>
</dbReference>
<protein>
    <submittedName>
        <fullName evidence="4">RHS repeat protein</fullName>
    </submittedName>
</protein>
<keyword evidence="5" id="KW-1185">Reference proteome</keyword>
<dbReference type="NCBIfam" id="TIGR01643">
    <property type="entry name" value="YD_repeat_2x"/>
    <property type="match status" value="3"/>
</dbReference>
<dbReference type="Gene3D" id="2.180.10.10">
    <property type="entry name" value="RHS repeat-associated core"/>
    <property type="match status" value="2"/>
</dbReference>
<organism evidence="4 5">
    <name type="scientific">Dyella humi</name>
    <dbReference type="NCBI Taxonomy" id="1770547"/>
    <lineage>
        <taxon>Bacteria</taxon>
        <taxon>Pseudomonadati</taxon>
        <taxon>Pseudomonadota</taxon>
        <taxon>Gammaproteobacteria</taxon>
        <taxon>Lysobacterales</taxon>
        <taxon>Rhodanobacteraceae</taxon>
        <taxon>Dyella</taxon>
    </lineage>
</organism>
<name>A0ABW8ILY6_9GAMM</name>